<feature type="region of interest" description="Disordered" evidence="1">
    <location>
        <begin position="1"/>
        <end position="52"/>
    </location>
</feature>
<accession>A0ABQ6BXC4</accession>
<evidence type="ECO:0000313" key="3">
    <source>
        <dbReference type="Proteomes" id="UP001156903"/>
    </source>
</evidence>
<organism evidence="2 3">
    <name type="scientific">Hydrogenophaga electricum</name>
    <dbReference type="NCBI Taxonomy" id="1230953"/>
    <lineage>
        <taxon>Bacteria</taxon>
        <taxon>Pseudomonadati</taxon>
        <taxon>Pseudomonadota</taxon>
        <taxon>Betaproteobacteria</taxon>
        <taxon>Burkholderiales</taxon>
        <taxon>Comamonadaceae</taxon>
        <taxon>Hydrogenophaga</taxon>
    </lineage>
</organism>
<name>A0ABQ6BXC4_9BURK</name>
<dbReference type="EMBL" id="BSPB01000001">
    <property type="protein sequence ID" value="GLS12806.1"/>
    <property type="molecule type" value="Genomic_DNA"/>
</dbReference>
<evidence type="ECO:0000313" key="2">
    <source>
        <dbReference type="EMBL" id="GLS12806.1"/>
    </source>
</evidence>
<dbReference type="Proteomes" id="UP001156903">
    <property type="component" value="Unassembled WGS sequence"/>
</dbReference>
<comment type="caution">
    <text evidence="2">The sequence shown here is derived from an EMBL/GenBank/DDBJ whole genome shotgun (WGS) entry which is preliminary data.</text>
</comment>
<keyword evidence="3" id="KW-1185">Reference proteome</keyword>
<gene>
    <name evidence="2" type="ORF">GCM10007935_02320</name>
</gene>
<protein>
    <submittedName>
        <fullName evidence="2">Uncharacterized protein</fullName>
    </submittedName>
</protein>
<reference evidence="3" key="1">
    <citation type="journal article" date="2019" name="Int. J. Syst. Evol. Microbiol.">
        <title>The Global Catalogue of Microorganisms (GCM) 10K type strain sequencing project: providing services to taxonomists for standard genome sequencing and annotation.</title>
        <authorList>
            <consortium name="The Broad Institute Genomics Platform"/>
            <consortium name="The Broad Institute Genome Sequencing Center for Infectious Disease"/>
            <person name="Wu L."/>
            <person name="Ma J."/>
        </authorList>
    </citation>
    <scope>NUCLEOTIDE SEQUENCE [LARGE SCALE GENOMIC DNA]</scope>
    <source>
        <strain evidence="3">NBRC 109341</strain>
    </source>
</reference>
<evidence type="ECO:0000256" key="1">
    <source>
        <dbReference type="SAM" id="MobiDB-lite"/>
    </source>
</evidence>
<proteinExistence type="predicted"/>
<sequence length="103" mass="10843">MVNLGVGRVPAAGQGSHPMRNFRRQSGPWPFAKPAILTNPDGAPPVQPFDAGRVAPDPHRVGIPDEHGMMLTHRGSGPELPAVAVLREAFLRVAPALSEGRAG</sequence>